<dbReference type="InterPro" id="IPR010982">
    <property type="entry name" value="Lambda_DNA-bd_dom_sf"/>
</dbReference>
<dbReference type="RefSeq" id="WP_369045324.1">
    <property type="nucleotide sequence ID" value="NZ_CP163302.1"/>
</dbReference>
<dbReference type="EMBL" id="CP163302">
    <property type="protein sequence ID" value="XDP44659.1"/>
    <property type="molecule type" value="Genomic_DNA"/>
</dbReference>
<keyword evidence="2 5" id="KW-0238">DNA-binding</keyword>
<protein>
    <submittedName>
        <fullName evidence="5">LacI family DNA-binding transcriptional regulator</fullName>
    </submittedName>
</protein>
<sequence>MGAMPHIPAAAKPTATRKDVARLAGVSTAVVSYVVNGGPKRVSPATEAKVRDAIAALGYRPNAAARALKLGSSEMLGMIVPDTTNPFFVLLAHAVEVAAAERGYALLIANSDASVTAERRHVESLASRRVDGVFLSSVLFEPDLRDLEAADISVVLLNHSTDSPGFASVGVDLRGGARVAVEHLAGHGHRDIGLVMGTSTGGGQDAREVGWLEGIRAAGLVPGPIVRAPFRREDGYRVGLELAASTDRPTALFASSDILAVGLLRAFHESGVRMPEDIAIVSFDGSPEAEFSWPGLTTLAQPIEEMARAAVEALVGDGPASNRIFPPTLVRRASCGCQASDPLTPRTTAAPHHLG</sequence>
<dbReference type="Gene3D" id="1.10.260.40">
    <property type="entry name" value="lambda repressor-like DNA-binding domains"/>
    <property type="match status" value="1"/>
</dbReference>
<organism evidence="5">
    <name type="scientific">Sinomonas puerhi</name>
    <dbReference type="NCBI Taxonomy" id="3238584"/>
    <lineage>
        <taxon>Bacteria</taxon>
        <taxon>Bacillati</taxon>
        <taxon>Actinomycetota</taxon>
        <taxon>Actinomycetes</taxon>
        <taxon>Micrococcales</taxon>
        <taxon>Micrococcaceae</taxon>
        <taxon>Sinomonas</taxon>
    </lineage>
</organism>
<proteinExistence type="predicted"/>
<dbReference type="InterPro" id="IPR046335">
    <property type="entry name" value="LacI/GalR-like_sensor"/>
</dbReference>
<dbReference type="Pfam" id="PF00356">
    <property type="entry name" value="LacI"/>
    <property type="match status" value="1"/>
</dbReference>
<dbReference type="PROSITE" id="PS50932">
    <property type="entry name" value="HTH_LACI_2"/>
    <property type="match status" value="1"/>
</dbReference>
<feature type="domain" description="HTH lacI-type" evidence="4">
    <location>
        <begin position="15"/>
        <end position="70"/>
    </location>
</feature>
<dbReference type="SMART" id="SM00354">
    <property type="entry name" value="HTH_LACI"/>
    <property type="match status" value="1"/>
</dbReference>
<dbReference type="AlphaFoldDB" id="A0AB39L169"/>
<evidence type="ECO:0000313" key="5">
    <source>
        <dbReference type="EMBL" id="XDP44659.1"/>
    </source>
</evidence>
<dbReference type="PANTHER" id="PTHR30146:SF109">
    <property type="entry name" value="HTH-TYPE TRANSCRIPTIONAL REGULATOR GALS"/>
    <property type="match status" value="1"/>
</dbReference>
<evidence type="ECO:0000256" key="2">
    <source>
        <dbReference type="ARBA" id="ARBA00023125"/>
    </source>
</evidence>
<dbReference type="KEGG" id="spue:AB5L97_15495"/>
<name>A0AB39L169_9MICC</name>
<evidence type="ECO:0000256" key="1">
    <source>
        <dbReference type="ARBA" id="ARBA00023015"/>
    </source>
</evidence>
<dbReference type="SUPFAM" id="SSF53822">
    <property type="entry name" value="Periplasmic binding protein-like I"/>
    <property type="match status" value="1"/>
</dbReference>
<dbReference type="SUPFAM" id="SSF47413">
    <property type="entry name" value="lambda repressor-like DNA-binding domains"/>
    <property type="match status" value="1"/>
</dbReference>
<dbReference type="InterPro" id="IPR028082">
    <property type="entry name" value="Peripla_BP_I"/>
</dbReference>
<gene>
    <name evidence="5" type="ORF">AB5L97_15495</name>
</gene>
<evidence type="ECO:0000259" key="4">
    <source>
        <dbReference type="PROSITE" id="PS50932"/>
    </source>
</evidence>
<dbReference type="Gene3D" id="3.40.50.2300">
    <property type="match status" value="2"/>
</dbReference>
<keyword evidence="3" id="KW-0804">Transcription</keyword>
<dbReference type="GO" id="GO:0003700">
    <property type="term" value="F:DNA-binding transcription factor activity"/>
    <property type="evidence" value="ECO:0007669"/>
    <property type="project" value="TreeGrafter"/>
</dbReference>
<dbReference type="GO" id="GO:0000976">
    <property type="term" value="F:transcription cis-regulatory region binding"/>
    <property type="evidence" value="ECO:0007669"/>
    <property type="project" value="TreeGrafter"/>
</dbReference>
<keyword evidence="1" id="KW-0805">Transcription regulation</keyword>
<dbReference type="InterPro" id="IPR000843">
    <property type="entry name" value="HTH_LacI"/>
</dbReference>
<accession>A0AB39L169</accession>
<dbReference type="CDD" id="cd01392">
    <property type="entry name" value="HTH_LacI"/>
    <property type="match status" value="1"/>
</dbReference>
<dbReference type="Pfam" id="PF13377">
    <property type="entry name" value="Peripla_BP_3"/>
    <property type="match status" value="1"/>
</dbReference>
<dbReference type="PANTHER" id="PTHR30146">
    <property type="entry name" value="LACI-RELATED TRANSCRIPTIONAL REPRESSOR"/>
    <property type="match status" value="1"/>
</dbReference>
<reference evidence="5" key="1">
    <citation type="submission" date="2024-07" db="EMBL/GenBank/DDBJ databases">
        <authorList>
            <person name="fu j."/>
        </authorList>
    </citation>
    <scope>NUCLEOTIDE SEQUENCE</scope>
    <source>
        <strain evidence="5">P10A9</strain>
    </source>
</reference>
<evidence type="ECO:0000256" key="3">
    <source>
        <dbReference type="ARBA" id="ARBA00023163"/>
    </source>
</evidence>
<dbReference type="CDD" id="cd06267">
    <property type="entry name" value="PBP1_LacI_sugar_binding-like"/>
    <property type="match status" value="1"/>
</dbReference>